<sequence>MRRYCGISGVSSSSSRSSSTGGGGRGGRDEPLPLLARGATSTHVRTVAASRCAASMSRETGFMITDTRA</sequence>
<name>A0ABD2VS25_9HYME</name>
<keyword evidence="3" id="KW-1185">Reference proteome</keyword>
<dbReference type="AlphaFoldDB" id="A0ABD2VS25"/>
<dbReference type="EMBL" id="JBJJXI010000189">
    <property type="protein sequence ID" value="KAL3383572.1"/>
    <property type="molecule type" value="Genomic_DNA"/>
</dbReference>
<accession>A0ABD2VS25</accession>
<evidence type="ECO:0000313" key="2">
    <source>
        <dbReference type="EMBL" id="KAL3383572.1"/>
    </source>
</evidence>
<feature type="region of interest" description="Disordered" evidence="1">
    <location>
        <begin position="1"/>
        <end position="41"/>
    </location>
</feature>
<organism evidence="2 3">
    <name type="scientific">Trichogramma kaykai</name>
    <dbReference type="NCBI Taxonomy" id="54128"/>
    <lineage>
        <taxon>Eukaryota</taxon>
        <taxon>Metazoa</taxon>
        <taxon>Ecdysozoa</taxon>
        <taxon>Arthropoda</taxon>
        <taxon>Hexapoda</taxon>
        <taxon>Insecta</taxon>
        <taxon>Pterygota</taxon>
        <taxon>Neoptera</taxon>
        <taxon>Endopterygota</taxon>
        <taxon>Hymenoptera</taxon>
        <taxon>Apocrita</taxon>
        <taxon>Proctotrupomorpha</taxon>
        <taxon>Chalcidoidea</taxon>
        <taxon>Trichogrammatidae</taxon>
        <taxon>Trichogramma</taxon>
    </lineage>
</organism>
<protein>
    <submittedName>
        <fullName evidence="2">Uncharacterized protein</fullName>
    </submittedName>
</protein>
<feature type="compositionally biased region" description="Low complexity" evidence="1">
    <location>
        <begin position="1"/>
        <end position="19"/>
    </location>
</feature>
<evidence type="ECO:0000313" key="3">
    <source>
        <dbReference type="Proteomes" id="UP001627154"/>
    </source>
</evidence>
<comment type="caution">
    <text evidence="2">The sequence shown here is derived from an EMBL/GenBank/DDBJ whole genome shotgun (WGS) entry which is preliminary data.</text>
</comment>
<dbReference type="Proteomes" id="UP001627154">
    <property type="component" value="Unassembled WGS sequence"/>
</dbReference>
<reference evidence="2 3" key="1">
    <citation type="journal article" date="2024" name="bioRxiv">
        <title>A reference genome for Trichogramma kaykai: A tiny desert-dwelling parasitoid wasp with competing sex-ratio distorters.</title>
        <authorList>
            <person name="Culotta J."/>
            <person name="Lindsey A.R."/>
        </authorList>
    </citation>
    <scope>NUCLEOTIDE SEQUENCE [LARGE SCALE GENOMIC DNA]</scope>
    <source>
        <strain evidence="2 3">KSX58</strain>
    </source>
</reference>
<evidence type="ECO:0000256" key="1">
    <source>
        <dbReference type="SAM" id="MobiDB-lite"/>
    </source>
</evidence>
<gene>
    <name evidence="2" type="ORF">TKK_020557</name>
</gene>
<proteinExistence type="predicted"/>